<evidence type="ECO:0000259" key="2">
    <source>
        <dbReference type="Pfam" id="PF13546"/>
    </source>
</evidence>
<dbReference type="InterPro" id="IPR012337">
    <property type="entry name" value="RNaseH-like_sf"/>
</dbReference>
<reference evidence="19" key="2">
    <citation type="submission" date="2012-06" db="EMBL/GenBank/DDBJ databases">
        <title>Complete sequence of chromosome of Desulfomonile tiedjei DSM 6799.</title>
        <authorList>
            <person name="Lucas S."/>
            <person name="Copeland A."/>
            <person name="Lapidus A."/>
            <person name="Glavina del Rio T."/>
            <person name="Dalin E."/>
            <person name="Tice H."/>
            <person name="Bruce D."/>
            <person name="Goodwin L."/>
            <person name="Pitluck S."/>
            <person name="Peters L."/>
            <person name="Ovchinnikova G."/>
            <person name="Zeytun A."/>
            <person name="Lu M."/>
            <person name="Kyrpides N."/>
            <person name="Mavromatis K."/>
            <person name="Ivanova N."/>
            <person name="Brettin T."/>
            <person name="Detter J.C."/>
            <person name="Han C."/>
            <person name="Larimer F."/>
            <person name="Land M."/>
            <person name="Hauser L."/>
            <person name="Markowitz V."/>
            <person name="Cheng J.-F."/>
            <person name="Hugenholtz P."/>
            <person name="Woyke T."/>
            <person name="Wu D."/>
            <person name="Spring S."/>
            <person name="Schroeder M."/>
            <person name="Brambilla E."/>
            <person name="Klenk H.-P."/>
            <person name="Eisen J.A."/>
        </authorList>
    </citation>
    <scope>NUCLEOTIDE SEQUENCE [LARGE SCALE GENOMIC DNA]</scope>
    <source>
        <strain evidence="19">ATCC 49306 / DSM 6799 / DCB-1</strain>
    </source>
</reference>
<dbReference type="EMBL" id="CP003360">
    <property type="protein sequence ID" value="AFM26178.1"/>
    <property type="molecule type" value="Genomic_DNA"/>
</dbReference>
<dbReference type="Pfam" id="PF13546">
    <property type="entry name" value="DDE_5"/>
    <property type="match status" value="1"/>
</dbReference>
<dbReference type="KEGG" id="dti:Desti_3754"/>
<dbReference type="EMBL" id="CP003360">
    <property type="protein sequence ID" value="AFM26388.1"/>
    <property type="molecule type" value="Genomic_DNA"/>
</dbReference>
<evidence type="ECO:0000313" key="6">
    <source>
        <dbReference type="EMBL" id="AFM26105.1"/>
    </source>
</evidence>
<proteinExistence type="predicted"/>
<dbReference type="KEGG" id="dti:Desti_3744"/>
<evidence type="ECO:0000313" key="4">
    <source>
        <dbReference type="EMBL" id="AFM23271.1"/>
    </source>
</evidence>
<dbReference type="EMBL" id="CP003360">
    <property type="protein sequence ID" value="AFM27204.1"/>
    <property type="molecule type" value="Genomic_DNA"/>
</dbReference>
<dbReference type="EMBL" id="CP003360">
    <property type="protein sequence ID" value="AFM23271.1"/>
    <property type="molecule type" value="Genomic_DNA"/>
</dbReference>
<dbReference type="KEGG" id="dti:Desti_3588"/>
<dbReference type="KEGG" id="dti:Desti_0538"/>
<dbReference type="EMBL" id="CP003360">
    <property type="protein sequence ID" value="AFM26398.1"/>
    <property type="molecule type" value="Genomic_DNA"/>
</dbReference>
<evidence type="ECO:0000313" key="3">
    <source>
        <dbReference type="EMBL" id="AFM23022.1"/>
    </source>
</evidence>
<keyword evidence="19" id="KW-1185">Reference proteome</keyword>
<dbReference type="OrthoDB" id="151236at2"/>
<dbReference type="EMBL" id="CP003360">
    <property type="protein sequence ID" value="AFM28158.1"/>
    <property type="molecule type" value="Genomic_DNA"/>
</dbReference>
<dbReference type="EMBL" id="CP003360">
    <property type="protein sequence ID" value="AFM24813.1"/>
    <property type="molecule type" value="Genomic_DNA"/>
</dbReference>
<evidence type="ECO:0000313" key="17">
    <source>
        <dbReference type="EMBL" id="AFM27778.1"/>
    </source>
</evidence>
<evidence type="ECO:0000313" key="9">
    <source>
        <dbReference type="EMBL" id="AFM26388.1"/>
    </source>
</evidence>
<dbReference type="AlphaFoldDB" id="I4C964"/>
<keyword evidence="1" id="KW-0472">Membrane</keyword>
<feature type="transmembrane region" description="Helical" evidence="1">
    <location>
        <begin position="368"/>
        <end position="386"/>
    </location>
</feature>
<dbReference type="KEGG" id="dti:Desti_4388"/>
<evidence type="ECO:0000313" key="11">
    <source>
        <dbReference type="EMBL" id="AFM26707.1"/>
    </source>
</evidence>
<dbReference type="KEGG" id="dti:Desti_4407"/>
<dbReference type="EMBL" id="CP003360">
    <property type="protein sequence ID" value="AFM26964.1"/>
    <property type="molecule type" value="Genomic_DNA"/>
</dbReference>
<dbReference type="HOGENOM" id="CLU_047673_0_0_7"/>
<dbReference type="EMBL" id="CP003360">
    <property type="protein sequence ID" value="AFM26105.1"/>
    <property type="molecule type" value="Genomic_DNA"/>
</dbReference>
<dbReference type="KEGG" id="dti:Desti_4068"/>
<dbReference type="RefSeq" id="WP_014808181.1">
    <property type="nucleotide sequence ID" value="NC_018025.1"/>
</dbReference>
<reference evidence="6" key="1">
    <citation type="submission" date="2012-06" db="EMBL/GenBank/DDBJ databases">
        <title>Complete sequence of chromosome of Desulfomonile tiedjei DSM 6799.</title>
        <authorList>
            <consortium name="US DOE Joint Genome Institute (JGI-PGF)"/>
            <person name="Lucas S."/>
            <person name="Copeland A."/>
            <person name="Lapidus A."/>
            <person name="Glavina del Rio T."/>
            <person name="Dalin E."/>
            <person name="Tice H."/>
            <person name="Bruce D."/>
            <person name="Goodwin L."/>
            <person name="Pitluck S."/>
            <person name="Peters L."/>
            <person name="Ovchinnikova G."/>
            <person name="Zeytun A."/>
            <person name="Lu M."/>
            <person name="Kyrpides N."/>
            <person name="Mavromatis K."/>
            <person name="Ivanova N."/>
            <person name="Brettin T."/>
            <person name="Detter J.C."/>
            <person name="Han C."/>
            <person name="Larimer F."/>
            <person name="Land M."/>
            <person name="Hauser L."/>
            <person name="Markowitz V."/>
            <person name="Cheng J.-F."/>
            <person name="Hugenholtz P."/>
            <person name="Woyke T."/>
            <person name="Wu D."/>
            <person name="Spring S."/>
            <person name="Schroeder M."/>
            <person name="Brambilla E."/>
            <person name="Klenk H.-P."/>
            <person name="Eisen J.A."/>
        </authorList>
    </citation>
    <scope>NUCLEOTIDE SEQUENCE</scope>
    <source>
        <strain evidence="6">DSM 6799</strain>
    </source>
</reference>
<name>I4C964_DESTA</name>
<protein>
    <recommendedName>
        <fullName evidence="2">Transposase IS701-like DDE domain-containing protein</fullName>
    </recommendedName>
</protein>
<feature type="domain" description="Transposase IS701-like DDE" evidence="2">
    <location>
        <begin position="16"/>
        <end position="261"/>
    </location>
</feature>
<dbReference type="Proteomes" id="UP000006055">
    <property type="component" value="Chromosome"/>
</dbReference>
<accession>I4C964</accession>
<dbReference type="KEGG" id="dti:Desti_4331"/>
<keyword evidence="1" id="KW-0812">Transmembrane</keyword>
<dbReference type="KEGG" id="dti:Desti_3453"/>
<dbReference type="EMBL" id="CP003360">
    <property type="protein sequence ID" value="AFM27020.1"/>
    <property type="molecule type" value="Genomic_DNA"/>
</dbReference>
<gene>
    <name evidence="3" type="ordered locus">Desti_0281</name>
    <name evidence="4" type="ordered locus">Desti_0538</name>
    <name evidence="5" type="ordered locus">Desti_2114</name>
    <name evidence="6" type="ordered locus">Desti_3453</name>
    <name evidence="7" type="ordered locus">Desti_3528</name>
    <name evidence="8" type="ordered locus">Desti_3588</name>
    <name evidence="9" type="ordered locus">Desti_3744</name>
    <name evidence="10" type="ordered locus">Desti_3754</name>
    <name evidence="11" type="ordered locus">Desti_4068</name>
    <name evidence="12" type="ordered locus">Desti_4331</name>
    <name evidence="13" type="ordered locus">Desti_4388</name>
    <name evidence="14" type="ordered locus">Desti_4407</name>
    <name evidence="15" type="ordered locus">Desti_4577</name>
    <name evidence="16" type="ordered locus">Desti_4897</name>
    <name evidence="17" type="ordered locus">Desti_5176</name>
    <name evidence="18" type="ordered locus">Desti_5577</name>
</gene>
<dbReference type="InterPro" id="IPR038721">
    <property type="entry name" value="IS701-like_DDE_dom"/>
</dbReference>
<dbReference type="EMBL" id="CP003360">
    <property type="protein sequence ID" value="AFM23022.1"/>
    <property type="molecule type" value="Genomic_DNA"/>
</dbReference>
<evidence type="ECO:0000313" key="7">
    <source>
        <dbReference type="EMBL" id="AFM26178.1"/>
    </source>
</evidence>
<evidence type="ECO:0000313" key="10">
    <source>
        <dbReference type="EMBL" id="AFM26398.1"/>
    </source>
</evidence>
<dbReference type="EMBL" id="CP003360">
    <property type="protein sequence ID" value="AFM27039.1"/>
    <property type="molecule type" value="Genomic_DNA"/>
</dbReference>
<dbReference type="KEGG" id="dti:Desti_2114"/>
<sequence>MKRSIPDPFGIDEIHFRACFSAPSFRIFVALVVGWVLTMGKHTISQVILTMRLHESKHFASIYRFLGKGRWETDFVSYFVFRMLVETLIAEGIEILVVIDDTLNKHTGKKICGAGWQHDGSLPKHTKQKGYGVCFVIIGLAIRLPGISDRMFCLPYAARLWWPPKAKFNPKSLPYKTKPELGLDLINLTHSWLQEGERLRIVFDLGYCCDTILKARPKNVHITGRLRKDAALFAVLEPAPFTVMGRPRKRGARLPSLETMFQDPNLGWNEIRVFCYGKQTKLLIHQFTALWYHSAGQQPLSIVLCHDPAGHHANMVFFDTDPQAAPQQIIERYAARFSIEMTNRETKNLLGAAEPQCRKETSVTRAPMFAYWAYCFVVLWFVGQFVTAKNLVADPAPWYCRKKSFTFSDMLAAARRSHFSLRIYSKASRINKFEKLNGPRSTRGLDHARIAKL</sequence>
<evidence type="ECO:0000313" key="18">
    <source>
        <dbReference type="EMBL" id="AFM28158.1"/>
    </source>
</evidence>
<dbReference type="KEGG" id="dti:Desti_4897"/>
<organism evidence="6 19">
    <name type="scientific">Desulfomonile tiedjei (strain ATCC 49306 / DSM 6799 / DCB-1)</name>
    <dbReference type="NCBI Taxonomy" id="706587"/>
    <lineage>
        <taxon>Bacteria</taxon>
        <taxon>Pseudomonadati</taxon>
        <taxon>Thermodesulfobacteriota</taxon>
        <taxon>Desulfomonilia</taxon>
        <taxon>Desulfomonilales</taxon>
        <taxon>Desulfomonilaceae</taxon>
        <taxon>Desulfomonile</taxon>
    </lineage>
</organism>
<dbReference type="KEGG" id="dti:Desti_5176"/>
<dbReference type="KEGG" id="dti:Desti_4577"/>
<dbReference type="EMBL" id="CP003360">
    <property type="protein sequence ID" value="AFM26707.1"/>
    <property type="molecule type" value="Genomic_DNA"/>
</dbReference>
<evidence type="ECO:0000313" key="12">
    <source>
        <dbReference type="EMBL" id="AFM26964.1"/>
    </source>
</evidence>
<dbReference type="eggNOG" id="COG5659">
    <property type="taxonomic scope" value="Bacteria"/>
</dbReference>
<evidence type="ECO:0000313" key="16">
    <source>
        <dbReference type="EMBL" id="AFM27511.1"/>
    </source>
</evidence>
<evidence type="ECO:0000313" key="19">
    <source>
        <dbReference type="Proteomes" id="UP000006055"/>
    </source>
</evidence>
<dbReference type="EMBL" id="CP003360">
    <property type="protein sequence ID" value="AFM27511.1"/>
    <property type="molecule type" value="Genomic_DNA"/>
</dbReference>
<dbReference type="EMBL" id="CP003360">
    <property type="protein sequence ID" value="AFM26236.1"/>
    <property type="molecule type" value="Genomic_DNA"/>
</dbReference>
<evidence type="ECO:0000313" key="8">
    <source>
        <dbReference type="EMBL" id="AFM26236.1"/>
    </source>
</evidence>
<dbReference type="KEGG" id="dti:Desti_3528"/>
<dbReference type="EMBL" id="CP003360">
    <property type="protein sequence ID" value="AFM27778.1"/>
    <property type="molecule type" value="Genomic_DNA"/>
</dbReference>
<evidence type="ECO:0000313" key="5">
    <source>
        <dbReference type="EMBL" id="AFM24813.1"/>
    </source>
</evidence>
<dbReference type="KEGG" id="dti:Desti_0281"/>
<dbReference type="KEGG" id="dti:Desti_5577"/>
<dbReference type="STRING" id="706587.Desti_0281"/>
<dbReference type="SUPFAM" id="SSF53098">
    <property type="entry name" value="Ribonuclease H-like"/>
    <property type="match status" value="1"/>
</dbReference>
<evidence type="ECO:0000256" key="1">
    <source>
        <dbReference type="SAM" id="Phobius"/>
    </source>
</evidence>
<keyword evidence="1" id="KW-1133">Transmembrane helix</keyword>
<evidence type="ECO:0000313" key="13">
    <source>
        <dbReference type="EMBL" id="AFM27020.1"/>
    </source>
</evidence>
<evidence type="ECO:0000313" key="15">
    <source>
        <dbReference type="EMBL" id="AFM27204.1"/>
    </source>
</evidence>
<evidence type="ECO:0000313" key="14">
    <source>
        <dbReference type="EMBL" id="AFM27039.1"/>
    </source>
</evidence>